<evidence type="ECO:0000256" key="3">
    <source>
        <dbReference type="ARBA" id="ARBA00022723"/>
    </source>
</evidence>
<dbReference type="InterPro" id="IPR009056">
    <property type="entry name" value="Cyt_c-like_dom"/>
</dbReference>
<protein>
    <submittedName>
        <fullName evidence="11">Di-heme cytochrome-c peroxidase</fullName>
    </submittedName>
</protein>
<dbReference type="InterPro" id="IPR004852">
    <property type="entry name" value="Di-haem_cyt_c_peroxidsae"/>
</dbReference>
<evidence type="ECO:0000256" key="6">
    <source>
        <dbReference type="ARBA" id="ARBA00023002"/>
    </source>
</evidence>
<dbReference type="PANTHER" id="PTHR30600:SF10">
    <property type="entry name" value="BLL6722 PROTEIN"/>
    <property type="match status" value="1"/>
</dbReference>
<comment type="cofactor">
    <cofactor evidence="8">
        <name>heme</name>
        <dbReference type="ChEBI" id="CHEBI:30413"/>
    </cofactor>
    <text evidence="8">Binds 2 heme groups.</text>
</comment>
<dbReference type="EMBL" id="CP034669">
    <property type="protein sequence ID" value="QAT81788.1"/>
    <property type="molecule type" value="Genomic_DNA"/>
</dbReference>
<evidence type="ECO:0000256" key="5">
    <source>
        <dbReference type="ARBA" id="ARBA00022764"/>
    </source>
</evidence>
<dbReference type="PROSITE" id="PS51257">
    <property type="entry name" value="PROKAR_LIPOPROTEIN"/>
    <property type="match status" value="1"/>
</dbReference>
<keyword evidence="3 9" id="KW-0479">Metal-binding</keyword>
<evidence type="ECO:0000256" key="8">
    <source>
        <dbReference type="PIRSR" id="PIRSR000294-1"/>
    </source>
</evidence>
<feature type="domain" description="Cytochrome c" evidence="10">
    <location>
        <begin position="235"/>
        <end position="396"/>
    </location>
</feature>
<dbReference type="AlphaFoldDB" id="A0A410RIZ3"/>
<dbReference type="Proteomes" id="UP000288758">
    <property type="component" value="Chromosome"/>
</dbReference>
<feature type="binding site" description="axial binding residue" evidence="9">
    <location>
        <position position="97"/>
    </location>
    <ligand>
        <name>heme c</name>
        <dbReference type="ChEBI" id="CHEBI:61717"/>
        <label>1</label>
    </ligand>
    <ligandPart>
        <name>Fe</name>
        <dbReference type="ChEBI" id="CHEBI:18248"/>
    </ligandPart>
</feature>
<dbReference type="GO" id="GO:0009055">
    <property type="term" value="F:electron transfer activity"/>
    <property type="evidence" value="ECO:0007669"/>
    <property type="project" value="InterPro"/>
</dbReference>
<evidence type="ECO:0000259" key="10">
    <source>
        <dbReference type="PROSITE" id="PS51007"/>
    </source>
</evidence>
<evidence type="ECO:0000313" key="11">
    <source>
        <dbReference type="EMBL" id="QAT81788.1"/>
    </source>
</evidence>
<feature type="binding site" description="axial binding residue" evidence="9">
    <location>
        <position position="254"/>
    </location>
    <ligand>
        <name>heme c</name>
        <dbReference type="ChEBI" id="CHEBI:61717"/>
        <label>2</label>
    </ligand>
    <ligandPart>
        <name>Fe</name>
        <dbReference type="ChEBI" id="CHEBI:18248"/>
    </ligandPart>
</feature>
<dbReference type="SUPFAM" id="SSF46626">
    <property type="entry name" value="Cytochrome c"/>
    <property type="match status" value="2"/>
</dbReference>
<organism evidence="11 12">
    <name type="scientific">Corallococcus coralloides</name>
    <name type="common">Myxococcus coralloides</name>
    <dbReference type="NCBI Taxonomy" id="184914"/>
    <lineage>
        <taxon>Bacteria</taxon>
        <taxon>Pseudomonadati</taxon>
        <taxon>Myxococcota</taxon>
        <taxon>Myxococcia</taxon>
        <taxon>Myxococcales</taxon>
        <taxon>Cystobacterineae</taxon>
        <taxon>Myxococcaceae</taxon>
        <taxon>Corallococcus</taxon>
    </lineage>
</organism>
<evidence type="ECO:0000256" key="2">
    <source>
        <dbReference type="ARBA" id="ARBA00022617"/>
    </source>
</evidence>
<feature type="binding site" description="covalent" evidence="8">
    <location>
        <position position="253"/>
    </location>
    <ligand>
        <name>heme c</name>
        <dbReference type="ChEBI" id="CHEBI:61717"/>
        <label>2</label>
    </ligand>
</feature>
<dbReference type="InterPro" id="IPR051395">
    <property type="entry name" value="Cytochrome_c_Peroxidase/MauG"/>
</dbReference>
<evidence type="ECO:0000256" key="7">
    <source>
        <dbReference type="ARBA" id="ARBA00023004"/>
    </source>
</evidence>
<keyword evidence="2 8" id="KW-0349">Heme</keyword>
<dbReference type="PANTHER" id="PTHR30600">
    <property type="entry name" value="CYTOCHROME C PEROXIDASE-RELATED"/>
    <property type="match status" value="1"/>
</dbReference>
<keyword evidence="5" id="KW-0574">Periplasm</keyword>
<comment type="subcellular location">
    <subcellularLocation>
        <location evidence="1">Periplasm</location>
    </subcellularLocation>
</comment>
<evidence type="ECO:0000313" key="12">
    <source>
        <dbReference type="Proteomes" id="UP000288758"/>
    </source>
</evidence>
<dbReference type="GO" id="GO:0004130">
    <property type="term" value="F:cytochrome-c peroxidase activity"/>
    <property type="evidence" value="ECO:0007669"/>
    <property type="project" value="TreeGrafter"/>
</dbReference>
<dbReference type="PROSITE" id="PS51007">
    <property type="entry name" value="CYTC"/>
    <property type="match status" value="1"/>
</dbReference>
<keyword evidence="7 9" id="KW-0408">Iron</keyword>
<dbReference type="Gene3D" id="1.10.760.10">
    <property type="entry name" value="Cytochrome c-like domain"/>
    <property type="match status" value="2"/>
</dbReference>
<keyword evidence="11" id="KW-0575">Peroxidase</keyword>
<dbReference type="GO" id="GO:0046872">
    <property type="term" value="F:metal ion binding"/>
    <property type="evidence" value="ECO:0007669"/>
    <property type="project" value="UniProtKB-KW"/>
</dbReference>
<comment type="PTM">
    <text evidence="8">Binds 2 heme groups per subunit.</text>
</comment>
<dbReference type="InterPro" id="IPR026259">
    <property type="entry name" value="MauG/Cytc_peroxidase"/>
</dbReference>
<dbReference type="Pfam" id="PF03150">
    <property type="entry name" value="CCP_MauG"/>
    <property type="match status" value="1"/>
</dbReference>
<gene>
    <name evidence="11" type="primary">mauG</name>
    <name evidence="11" type="ORF">EJ065_0179</name>
</gene>
<evidence type="ECO:0000256" key="9">
    <source>
        <dbReference type="PIRSR" id="PIRSR000294-2"/>
    </source>
</evidence>
<reference evidence="11 12" key="1">
    <citation type="submission" date="2018-12" db="EMBL/GenBank/DDBJ databases">
        <title>Complete Genome Sequence of the Corallopyronin A producing Myxobacterium Corallococcus coralloides B035.</title>
        <authorList>
            <person name="Bouhired S.M."/>
            <person name="Rupp O."/>
            <person name="Blom J."/>
            <person name="Schaeberle T.F."/>
            <person name="Kehraus S."/>
            <person name="Schiefer A."/>
            <person name="Pfarr K."/>
            <person name="Goesmann A."/>
            <person name="Hoerauf A."/>
            <person name="Koenig G.M."/>
        </authorList>
    </citation>
    <scope>NUCLEOTIDE SEQUENCE [LARGE SCALE GENOMIC DNA]</scope>
    <source>
        <strain evidence="11 12">B035</strain>
    </source>
</reference>
<keyword evidence="4" id="KW-0732">Signal</keyword>
<evidence type="ECO:0000256" key="4">
    <source>
        <dbReference type="ARBA" id="ARBA00022729"/>
    </source>
</evidence>
<evidence type="ECO:0000256" key="1">
    <source>
        <dbReference type="ARBA" id="ARBA00004418"/>
    </source>
</evidence>
<proteinExistence type="predicted"/>
<dbReference type="GO" id="GO:0042597">
    <property type="term" value="C:periplasmic space"/>
    <property type="evidence" value="ECO:0007669"/>
    <property type="project" value="UniProtKB-SubCell"/>
</dbReference>
<feature type="binding site" description="covalent" evidence="8">
    <location>
        <position position="250"/>
    </location>
    <ligand>
        <name>heme c</name>
        <dbReference type="ChEBI" id="CHEBI:61717"/>
        <label>2</label>
    </ligand>
</feature>
<sequence>MIAEHKGAKLFRPMTGLRPCTAVLALALLGTGCESEVPFPTEDELDQLSALHTQSVKPEADPTNKWADNADAAVLGQRLFEDPGLSRCGTVSCKSCHTGESYTVETATAEGCGGHQSERNPPSLLNVGYSRWFMWDGRADRLWSQAVLPLTNPIEMNSDATVVRARLSAEPTYTAAYTQLFGKAPADESDPDRLMANVGKVLAAYQRTLNRTDAPFDADVRRFLQAVEAGTQEKDPAYLGLKTFMRKGQCVVCHKGRSLSDDKFHNLGLKDTGPGRRGQADAVDALVSWPFNAAGPYSDAPGGIDAARLSTLKAQAQTKPTEVEGAFRTPTLRNVALSAPYMHTGAEKTLEDVIDFYNEGGDPDGTFVGVRTETIVKLDLSSEEKQALVTLLKSMTGVAK</sequence>
<dbReference type="PIRSF" id="PIRSF000294">
    <property type="entry name" value="Cytochrome-c_peroxidase"/>
    <property type="match status" value="1"/>
</dbReference>
<keyword evidence="6" id="KW-0560">Oxidoreductase</keyword>
<feature type="binding site" description="covalent" evidence="8">
    <location>
        <position position="96"/>
    </location>
    <ligand>
        <name>heme c</name>
        <dbReference type="ChEBI" id="CHEBI:61717"/>
        <label>1</label>
    </ligand>
</feature>
<feature type="binding site" description="covalent" evidence="8">
    <location>
        <position position="93"/>
    </location>
    <ligand>
        <name>heme c</name>
        <dbReference type="ChEBI" id="CHEBI:61717"/>
        <label>1</label>
    </ligand>
</feature>
<accession>A0A410RIZ3</accession>
<dbReference type="InterPro" id="IPR036909">
    <property type="entry name" value="Cyt_c-like_dom_sf"/>
</dbReference>
<name>A0A410RIZ3_CORCK</name>
<dbReference type="GO" id="GO:0020037">
    <property type="term" value="F:heme binding"/>
    <property type="evidence" value="ECO:0007669"/>
    <property type="project" value="InterPro"/>
</dbReference>